<protein>
    <submittedName>
        <fullName evidence="2">Uncharacterized protein</fullName>
    </submittedName>
</protein>
<organism evidence="2 3">
    <name type="scientific">Ilyodon furcidens</name>
    <name type="common">goldbreast splitfin</name>
    <dbReference type="NCBI Taxonomy" id="33524"/>
    <lineage>
        <taxon>Eukaryota</taxon>
        <taxon>Metazoa</taxon>
        <taxon>Chordata</taxon>
        <taxon>Craniata</taxon>
        <taxon>Vertebrata</taxon>
        <taxon>Euteleostomi</taxon>
        <taxon>Actinopterygii</taxon>
        <taxon>Neopterygii</taxon>
        <taxon>Teleostei</taxon>
        <taxon>Neoteleostei</taxon>
        <taxon>Acanthomorphata</taxon>
        <taxon>Ovalentaria</taxon>
        <taxon>Atherinomorphae</taxon>
        <taxon>Cyprinodontiformes</taxon>
        <taxon>Goodeidae</taxon>
        <taxon>Ilyodon</taxon>
    </lineage>
</organism>
<sequence length="170" mass="18904">MSPRTATYRHQGKPLIFCRLHSCLRSSCQIYKPSLFFYSEASSLLSRCRLACSQHNSAPSHNKVRTSRISKSTFPNHLILPHWQQPERSGRGCDLLQRITGVSAERMRSGLSQQRKAAGLRSGDLNESSTSRQDSTSLINVNGMQTQVMQNASSRILQLRAGPGLDCMGP</sequence>
<evidence type="ECO:0000313" key="2">
    <source>
        <dbReference type="EMBL" id="MEQ2235954.1"/>
    </source>
</evidence>
<dbReference type="Proteomes" id="UP001482620">
    <property type="component" value="Unassembled WGS sequence"/>
</dbReference>
<feature type="region of interest" description="Disordered" evidence="1">
    <location>
        <begin position="106"/>
        <end position="137"/>
    </location>
</feature>
<keyword evidence="3" id="KW-1185">Reference proteome</keyword>
<dbReference type="EMBL" id="JAHRIQ010046831">
    <property type="protein sequence ID" value="MEQ2235954.1"/>
    <property type="molecule type" value="Genomic_DNA"/>
</dbReference>
<evidence type="ECO:0000256" key="1">
    <source>
        <dbReference type="SAM" id="MobiDB-lite"/>
    </source>
</evidence>
<comment type="caution">
    <text evidence="2">The sequence shown here is derived from an EMBL/GenBank/DDBJ whole genome shotgun (WGS) entry which is preliminary data.</text>
</comment>
<gene>
    <name evidence="2" type="ORF">ILYODFUR_007573</name>
</gene>
<feature type="compositionally biased region" description="Polar residues" evidence="1">
    <location>
        <begin position="125"/>
        <end position="137"/>
    </location>
</feature>
<proteinExistence type="predicted"/>
<reference evidence="2 3" key="1">
    <citation type="submission" date="2021-06" db="EMBL/GenBank/DDBJ databases">
        <authorList>
            <person name="Palmer J.M."/>
        </authorList>
    </citation>
    <scope>NUCLEOTIDE SEQUENCE [LARGE SCALE GENOMIC DNA]</scope>
    <source>
        <strain evidence="3">if_2019</strain>
        <tissue evidence="2">Muscle</tissue>
    </source>
</reference>
<evidence type="ECO:0000313" key="3">
    <source>
        <dbReference type="Proteomes" id="UP001482620"/>
    </source>
</evidence>
<name>A0ABV0TSR5_9TELE</name>
<accession>A0ABV0TSR5</accession>